<comment type="caution">
    <text evidence="2">The sequence shown here is derived from an EMBL/GenBank/DDBJ whole genome shotgun (WGS) entry which is preliminary data.</text>
</comment>
<dbReference type="PANTHER" id="PTHR30327">
    <property type="entry name" value="UNCHARACTERIZED PROTEIN YQGE"/>
    <property type="match status" value="1"/>
</dbReference>
<dbReference type="PANTHER" id="PTHR30327:SF1">
    <property type="entry name" value="UPF0301 PROTEIN YQGE"/>
    <property type="match status" value="1"/>
</dbReference>
<name>A0A448THQ2_9CORY</name>
<dbReference type="AlphaFoldDB" id="A0A448THQ2"/>
<reference evidence="2 3" key="1">
    <citation type="submission" date="2018-06" db="EMBL/GenBank/DDBJ databases">
        <authorList>
            <consortium name="Pathogen Informatics"/>
            <person name="Doyle S."/>
        </authorList>
    </citation>
    <scope>NUCLEOTIDE SEQUENCE [LARGE SCALE GENOMIC DNA]</scope>
    <source>
        <strain evidence="2 3">NCTC10254</strain>
    </source>
</reference>
<dbReference type="NCBIfam" id="NF001272">
    <property type="entry name" value="PRK00228.2-4"/>
    <property type="match status" value="1"/>
</dbReference>
<accession>A0A448THQ2</accession>
<dbReference type="Pfam" id="PF02622">
    <property type="entry name" value="DUF179"/>
    <property type="match status" value="1"/>
</dbReference>
<gene>
    <name evidence="2" type="ORF">NCTC10254_00863</name>
</gene>
<dbReference type="Proteomes" id="UP000249886">
    <property type="component" value="Unassembled WGS sequence"/>
</dbReference>
<proteinExistence type="inferred from homology"/>
<sequence length="201" mass="21713">MSEIFADRLFNGMEREEPAAGKLLVAAPGMQSTAFSRTVVLLLEHDANTTFGVDLAHRMDIAVANVLPDWVDCISKPQAMYAGGPVSPQSAVGVCVTKPDLDINSRPYFKKLANRLALVDLGAPPSEVKADITGMRMFIGYAEWSPGQLDEEIAAGEWYVAPCLPSDVTAAGSVDIWGDVMRRQAMPLPLFSTFPARLGEN</sequence>
<dbReference type="GO" id="GO:0005829">
    <property type="term" value="C:cytosol"/>
    <property type="evidence" value="ECO:0007669"/>
    <property type="project" value="TreeGrafter"/>
</dbReference>
<protein>
    <submittedName>
        <fullName evidence="2">Uncharacterized ACR, COG1678</fullName>
    </submittedName>
</protein>
<dbReference type="EMBL" id="UARK01000001">
    <property type="protein sequence ID" value="SPW24482.1"/>
    <property type="molecule type" value="Genomic_DNA"/>
</dbReference>
<dbReference type="Gene3D" id="3.40.1740.10">
    <property type="entry name" value="VC0467-like"/>
    <property type="match status" value="1"/>
</dbReference>
<organism evidence="2 3">
    <name type="scientific">Corynebacterium matruchotii</name>
    <dbReference type="NCBI Taxonomy" id="43768"/>
    <lineage>
        <taxon>Bacteria</taxon>
        <taxon>Bacillati</taxon>
        <taxon>Actinomycetota</taxon>
        <taxon>Actinomycetes</taxon>
        <taxon>Mycobacteriales</taxon>
        <taxon>Corynebacteriaceae</taxon>
        <taxon>Corynebacterium</taxon>
    </lineage>
</organism>
<dbReference type="InterPro" id="IPR003774">
    <property type="entry name" value="AlgH-like"/>
</dbReference>
<comment type="similarity">
    <text evidence="1">Belongs to the UPF0301 (AlgH) family.</text>
</comment>
<evidence type="ECO:0000256" key="1">
    <source>
        <dbReference type="ARBA" id="ARBA00009600"/>
    </source>
</evidence>
<dbReference type="SUPFAM" id="SSF143456">
    <property type="entry name" value="VC0467-like"/>
    <property type="match status" value="1"/>
</dbReference>
<evidence type="ECO:0000313" key="2">
    <source>
        <dbReference type="EMBL" id="SPW24482.1"/>
    </source>
</evidence>
<evidence type="ECO:0000313" key="3">
    <source>
        <dbReference type="Proteomes" id="UP000249886"/>
    </source>
</evidence>